<evidence type="ECO:0000256" key="1">
    <source>
        <dbReference type="SAM" id="MobiDB-lite"/>
    </source>
</evidence>
<feature type="compositionally biased region" description="Polar residues" evidence="1">
    <location>
        <begin position="83"/>
        <end position="116"/>
    </location>
</feature>
<sequence length="439" mass="48631">MELNQKGSPPCALRYVDVLTSDLPKIGDVQGFAFRDTNERRSSSIHMPSPGFREADNSEDHISGLVEEIAMFMLDDSEITGNLNDSHSLSASSRGPQMPLSGSPQSTLAELTTWDLSSSGGSSSGNISSGVTSPTTPSVETPHTRADDDTMYLLYSELLRLKVEEEIKVREQQLMQLKQQQHYQQLMWKMRQAQLSSLMTDKMEPPNYEHEFVQYPSVQNSSTQQPASCTSEHYRSDVRSRSDFSQKHGLGREYEHLRLQNARINVPQRNWEQCSLRGDVHQPNPQYNVARMHNLHGGQYNGYKTQQTNRSGLRAVFLGIPGARGSEGTGVFLPRRVGGCSESKRRPACSTVLLPSRIVQALKLNVEDTLVCPSNPRSASFPKPDISTSSVRVRSSPVCTDAVSGPEEWSLHTAGAGNSVCSSLQEVAPNVCLPTEWTY</sequence>
<reference evidence="2" key="1">
    <citation type="submission" date="2021-08" db="EMBL/GenBank/DDBJ databases">
        <title>WGS assembly of Ceratopteris richardii.</title>
        <authorList>
            <person name="Marchant D.B."/>
            <person name="Chen G."/>
            <person name="Jenkins J."/>
            <person name="Shu S."/>
            <person name="Leebens-Mack J."/>
            <person name="Grimwood J."/>
            <person name="Schmutz J."/>
            <person name="Soltis P."/>
            <person name="Soltis D."/>
            <person name="Chen Z.-H."/>
        </authorList>
    </citation>
    <scope>NUCLEOTIDE SEQUENCE</scope>
    <source>
        <strain evidence="2">Whitten #5841</strain>
        <tissue evidence="2">Leaf</tissue>
    </source>
</reference>
<feature type="compositionally biased region" description="Basic and acidic residues" evidence="1">
    <location>
        <begin position="232"/>
        <end position="245"/>
    </location>
</feature>
<dbReference type="EMBL" id="CM035420">
    <property type="protein sequence ID" value="KAH7404895.1"/>
    <property type="molecule type" value="Genomic_DNA"/>
</dbReference>
<evidence type="ECO:0000313" key="2">
    <source>
        <dbReference type="EMBL" id="KAH7404897.1"/>
    </source>
</evidence>
<feature type="region of interest" description="Disordered" evidence="1">
    <location>
        <begin position="219"/>
        <end position="245"/>
    </location>
</feature>
<feature type="compositionally biased region" description="Polar residues" evidence="1">
    <location>
        <begin position="219"/>
        <end position="231"/>
    </location>
</feature>
<dbReference type="OrthoDB" id="1931548at2759"/>
<dbReference type="AlphaFoldDB" id="A0A8T2T6R5"/>
<dbReference type="Proteomes" id="UP000825935">
    <property type="component" value="Chromosome 15"/>
</dbReference>
<proteinExistence type="predicted"/>
<keyword evidence="3" id="KW-1185">Reference proteome</keyword>
<dbReference type="PANTHER" id="PTHR33356:SF5">
    <property type="entry name" value="TIP41-LIKE PROTEIN"/>
    <property type="match status" value="1"/>
</dbReference>
<feature type="compositionally biased region" description="Low complexity" evidence="1">
    <location>
        <begin position="117"/>
        <end position="141"/>
    </location>
</feature>
<dbReference type="EMBL" id="CM035420">
    <property type="protein sequence ID" value="KAH7404897.1"/>
    <property type="molecule type" value="Genomic_DNA"/>
</dbReference>
<accession>A0A8T2T6R5</accession>
<comment type="caution">
    <text evidence="2">The sequence shown here is derived from an EMBL/GenBank/DDBJ whole genome shotgun (WGS) entry which is preliminary data.</text>
</comment>
<feature type="region of interest" description="Disordered" evidence="1">
    <location>
        <begin position="83"/>
        <end position="145"/>
    </location>
</feature>
<dbReference type="OMA" id="VAPNICL"/>
<name>A0A8T2T6R5_CERRI</name>
<evidence type="ECO:0000313" key="3">
    <source>
        <dbReference type="Proteomes" id="UP000825935"/>
    </source>
</evidence>
<organism evidence="2 3">
    <name type="scientific">Ceratopteris richardii</name>
    <name type="common">Triangle waterfern</name>
    <dbReference type="NCBI Taxonomy" id="49495"/>
    <lineage>
        <taxon>Eukaryota</taxon>
        <taxon>Viridiplantae</taxon>
        <taxon>Streptophyta</taxon>
        <taxon>Embryophyta</taxon>
        <taxon>Tracheophyta</taxon>
        <taxon>Polypodiopsida</taxon>
        <taxon>Polypodiidae</taxon>
        <taxon>Polypodiales</taxon>
        <taxon>Pteridineae</taxon>
        <taxon>Pteridaceae</taxon>
        <taxon>Parkerioideae</taxon>
        <taxon>Ceratopteris</taxon>
    </lineage>
</organism>
<protein>
    <submittedName>
        <fullName evidence="2">Uncharacterized protein</fullName>
    </submittedName>
</protein>
<dbReference type="PANTHER" id="PTHR33356">
    <property type="entry name" value="TIP41-LIKE PROTEIN"/>
    <property type="match status" value="1"/>
</dbReference>
<gene>
    <name evidence="2" type="ORF">KP509_15G049000</name>
</gene>